<proteinExistence type="predicted"/>
<evidence type="ECO:0000313" key="1">
    <source>
        <dbReference type="EMBL" id="NWD98950.1"/>
    </source>
</evidence>
<keyword evidence="2" id="KW-1185">Reference proteome</keyword>
<sequence length="220" mass="25625">MNTVYISKLGVKPWESVHPTNDAKLTTTTLLAHDFSSVWESWCGIMDQLSEKWPFKIEWTSTTDVDFNSKSEEFLLKKNIAKTLSTGNLYKRNEISNIYSTIKNLPTSFREIQNAVFEGSQDAILVAQEFETEIDELWLKMTIFEKLITPEKISTFLESQTNVLLCRFYDSETHAVAQIIYKTIHENETILEKTRDQCKKITTEDIHHFINRTKHYNSSL</sequence>
<dbReference type="Proteomes" id="UP000572863">
    <property type="component" value="Unassembled WGS sequence"/>
</dbReference>
<organism evidence="1 2">
    <name type="scientific">Pseudomonas reactans</name>
    <dbReference type="NCBI Taxonomy" id="117680"/>
    <lineage>
        <taxon>Bacteria</taxon>
        <taxon>Pseudomonadati</taxon>
        <taxon>Pseudomonadota</taxon>
        <taxon>Gammaproteobacteria</taxon>
        <taxon>Pseudomonadales</taxon>
        <taxon>Pseudomonadaceae</taxon>
        <taxon>Pseudomonas</taxon>
    </lineage>
</organism>
<name>A0ABX2R4E2_9PSED</name>
<reference evidence="1 2" key="1">
    <citation type="submission" date="2020-04" db="EMBL/GenBank/DDBJ databases">
        <title>Molecular characterization of pseudomonads from Agaricus bisporus reveal novel blotch 2 pathogens in Western Europe.</title>
        <authorList>
            <person name="Taparia T."/>
            <person name="Krijger M."/>
            <person name="Haynes E."/>
            <person name="Elpinstone J.G."/>
            <person name="Noble R."/>
            <person name="Van Der Wolf J."/>
        </authorList>
    </citation>
    <scope>NUCLEOTIDE SEQUENCE [LARGE SCALE GENOMIC DNA]</scope>
    <source>
        <strain evidence="1 2">P7774</strain>
    </source>
</reference>
<dbReference type="EMBL" id="JACARY010000093">
    <property type="protein sequence ID" value="NWD98950.1"/>
    <property type="molecule type" value="Genomic_DNA"/>
</dbReference>
<comment type="caution">
    <text evidence="1">The sequence shown here is derived from an EMBL/GenBank/DDBJ whole genome shotgun (WGS) entry which is preliminary data.</text>
</comment>
<evidence type="ECO:0000313" key="2">
    <source>
        <dbReference type="Proteomes" id="UP000572863"/>
    </source>
</evidence>
<protein>
    <submittedName>
        <fullName evidence="1">Uncharacterized protein</fullName>
    </submittedName>
</protein>
<gene>
    <name evidence="1" type="ORF">HX871_31505</name>
</gene>
<accession>A0ABX2R4E2</accession>
<dbReference type="RefSeq" id="WP_177062342.1">
    <property type="nucleotide sequence ID" value="NZ_JACARY010000093.1"/>
</dbReference>